<keyword evidence="6 10" id="KW-0812">Transmembrane</keyword>
<accession>E1YDL7</accession>
<evidence type="ECO:0000256" key="10">
    <source>
        <dbReference type="SAM" id="Phobius"/>
    </source>
</evidence>
<protein>
    <recommendedName>
        <fullName evidence="11">T2SS protein K first SAM-like domain-containing protein</fullName>
    </recommendedName>
</protein>
<evidence type="ECO:0000256" key="5">
    <source>
        <dbReference type="ARBA" id="ARBA00022519"/>
    </source>
</evidence>
<dbReference type="Gene3D" id="1.10.40.60">
    <property type="entry name" value="EpsJ-like"/>
    <property type="match status" value="1"/>
</dbReference>
<dbReference type="PANTHER" id="PTHR38831:SF2">
    <property type="entry name" value="TYPE II SECRETION SYSTEM PROTEIN K"/>
    <property type="match status" value="1"/>
</dbReference>
<evidence type="ECO:0000256" key="9">
    <source>
        <dbReference type="ARBA" id="ARBA00023136"/>
    </source>
</evidence>
<dbReference type="SUPFAM" id="SSF158544">
    <property type="entry name" value="GspK insert domain-like"/>
    <property type="match status" value="1"/>
</dbReference>
<dbReference type="GO" id="GO:0009306">
    <property type="term" value="P:protein secretion"/>
    <property type="evidence" value="ECO:0007669"/>
    <property type="project" value="InterPro"/>
</dbReference>
<reference evidence="12" key="1">
    <citation type="journal article" date="2011" name="Environ. Microbiol.">
        <title>Genomic insights into the metabolic potential of the polycyclic aromatic hydrocarbon degrading sulfate-reducing Deltaproteobacterium N47.</title>
        <authorList>
            <person name="Bergmann F."/>
            <person name="Selesi D."/>
            <person name="Weinmaier T."/>
            <person name="Tischler P."/>
            <person name="Rattei T."/>
            <person name="Meckenstock R.U."/>
        </authorList>
    </citation>
    <scope>NUCLEOTIDE SEQUENCE</scope>
</reference>
<dbReference type="InterPro" id="IPR038072">
    <property type="entry name" value="GspK_central_sf"/>
</dbReference>
<evidence type="ECO:0000256" key="7">
    <source>
        <dbReference type="ARBA" id="ARBA00022927"/>
    </source>
</evidence>
<evidence type="ECO:0000256" key="6">
    <source>
        <dbReference type="ARBA" id="ARBA00022692"/>
    </source>
</evidence>
<comment type="similarity">
    <text evidence="2">Belongs to the GSP K family.</text>
</comment>
<dbReference type="PIRSF" id="PIRSF002786">
    <property type="entry name" value="XcpX"/>
    <property type="match status" value="1"/>
</dbReference>
<dbReference type="InterPro" id="IPR049031">
    <property type="entry name" value="T2SSK_SAM-like_1st"/>
</dbReference>
<keyword evidence="3" id="KW-0813">Transport</keyword>
<evidence type="ECO:0000256" key="3">
    <source>
        <dbReference type="ARBA" id="ARBA00022448"/>
    </source>
</evidence>
<dbReference type="PANTHER" id="PTHR38831">
    <property type="entry name" value="TYPE II SECRETION SYSTEM PROTEIN K"/>
    <property type="match status" value="1"/>
</dbReference>
<feature type="domain" description="T2SS protein K first SAM-like" evidence="11">
    <location>
        <begin position="112"/>
        <end position="198"/>
    </location>
</feature>
<keyword evidence="8 10" id="KW-1133">Transmembrane helix</keyword>
<name>E1YDL7_9BACT</name>
<sequence>MQNSETFYNPQKGIALLIVLWILTFLTVLVLSFSMMVRSEVYSTISFKEDIENKLLAEAGTERGILEIFYLNTNKNQKIILENMEVVKADGREYSGNAGEGFYSFRIFDESGKININFLSDGNRIILNNLLVNYGLSVNEADSIIDSILDWKDADELHRLNGAESDYYMSLPDSYKSKNSDFSTLEELLLVKGITPEILFGDGKNKTGIINLLTIYSKNNKINIKTASKEVLAAIPGFTPDIIDSVITLRDSGPDETTTYVQSLPGAGNEAIAQYITTDDSNIYTIEATGYKKDKKINYAIRSTVTVEQENKYSVLYYKSPAQVN</sequence>
<dbReference type="InterPro" id="IPR005628">
    <property type="entry name" value="GspK"/>
</dbReference>
<dbReference type="Pfam" id="PF21687">
    <property type="entry name" value="T2SSK_1st"/>
    <property type="match status" value="1"/>
</dbReference>
<evidence type="ECO:0000256" key="8">
    <source>
        <dbReference type="ARBA" id="ARBA00022989"/>
    </source>
</evidence>
<dbReference type="EMBL" id="FR695868">
    <property type="protein sequence ID" value="CBX28661.1"/>
    <property type="molecule type" value="Genomic_DNA"/>
</dbReference>
<evidence type="ECO:0000259" key="11">
    <source>
        <dbReference type="Pfam" id="PF21687"/>
    </source>
</evidence>
<comment type="subcellular location">
    <subcellularLocation>
        <location evidence="1">Cell inner membrane</location>
    </subcellularLocation>
</comment>
<keyword evidence="9 10" id="KW-0472">Membrane</keyword>
<evidence type="ECO:0000256" key="4">
    <source>
        <dbReference type="ARBA" id="ARBA00022475"/>
    </source>
</evidence>
<feature type="transmembrane region" description="Helical" evidence="10">
    <location>
        <begin position="14"/>
        <end position="37"/>
    </location>
</feature>
<keyword evidence="7" id="KW-0653">Protein transport</keyword>
<evidence type="ECO:0000256" key="2">
    <source>
        <dbReference type="ARBA" id="ARBA00007246"/>
    </source>
</evidence>
<dbReference type="AlphaFoldDB" id="E1YDL7"/>
<keyword evidence="4" id="KW-1003">Cell membrane</keyword>
<evidence type="ECO:0000256" key="1">
    <source>
        <dbReference type="ARBA" id="ARBA00004533"/>
    </source>
</evidence>
<dbReference type="GO" id="GO:0005886">
    <property type="term" value="C:plasma membrane"/>
    <property type="evidence" value="ECO:0007669"/>
    <property type="project" value="UniProtKB-SubCell"/>
</dbReference>
<keyword evidence="5" id="KW-0997">Cell inner membrane</keyword>
<organism evidence="12">
    <name type="scientific">uncultured Desulfobacterium sp</name>
    <dbReference type="NCBI Taxonomy" id="201089"/>
    <lineage>
        <taxon>Bacteria</taxon>
        <taxon>Pseudomonadati</taxon>
        <taxon>Thermodesulfobacteriota</taxon>
        <taxon>Desulfobacteria</taxon>
        <taxon>Desulfobacterales</taxon>
        <taxon>Desulfobacteriaceae</taxon>
        <taxon>Desulfobacterium</taxon>
        <taxon>environmental samples</taxon>
    </lineage>
</organism>
<proteinExistence type="inferred from homology"/>
<gene>
    <name evidence="12" type="ORF">N47_G39850</name>
</gene>
<evidence type="ECO:0000313" key="12">
    <source>
        <dbReference type="EMBL" id="CBX28661.1"/>
    </source>
</evidence>